<dbReference type="PANTHER" id="PTHR47245:SF2">
    <property type="entry name" value="PEPTIDYL-PROLYL CIS-TRANS ISOMERASE HP_0175-RELATED"/>
    <property type="match status" value="1"/>
</dbReference>
<comment type="catalytic activity">
    <reaction evidence="1">
        <text>[protein]-peptidylproline (omega=180) = [protein]-peptidylproline (omega=0)</text>
        <dbReference type="Rhea" id="RHEA:16237"/>
        <dbReference type="Rhea" id="RHEA-COMP:10747"/>
        <dbReference type="Rhea" id="RHEA-COMP:10748"/>
        <dbReference type="ChEBI" id="CHEBI:83833"/>
        <dbReference type="ChEBI" id="CHEBI:83834"/>
        <dbReference type="EC" id="5.2.1.8"/>
    </reaction>
</comment>
<evidence type="ECO:0000256" key="2">
    <source>
        <dbReference type="ARBA" id="ARBA00007656"/>
    </source>
</evidence>
<dbReference type="Pfam" id="PF13616">
    <property type="entry name" value="Rotamase_3"/>
    <property type="match status" value="1"/>
</dbReference>
<keyword evidence="5 6" id="KW-0413">Isomerase</keyword>
<keyword evidence="7" id="KW-0732">Signal</keyword>
<feature type="chain" id="PRO_5028870198" description="peptidylprolyl isomerase" evidence="7">
    <location>
        <begin position="23"/>
        <end position="293"/>
    </location>
</feature>
<evidence type="ECO:0000313" key="10">
    <source>
        <dbReference type="Proteomes" id="UP000515811"/>
    </source>
</evidence>
<protein>
    <recommendedName>
        <fullName evidence="3">peptidylprolyl isomerase</fullName>
        <ecNumber evidence="3">5.2.1.8</ecNumber>
    </recommendedName>
</protein>
<proteinExistence type="inferred from homology"/>
<organism evidence="9 10">
    <name type="scientific">Diaphorobacter ruginosibacter</name>
    <dbReference type="NCBI Taxonomy" id="1715720"/>
    <lineage>
        <taxon>Bacteria</taxon>
        <taxon>Pseudomonadati</taxon>
        <taxon>Pseudomonadota</taxon>
        <taxon>Betaproteobacteria</taxon>
        <taxon>Burkholderiales</taxon>
        <taxon>Comamonadaceae</taxon>
        <taxon>Diaphorobacter</taxon>
    </lineage>
</organism>
<dbReference type="RefSeq" id="WP_187598086.1">
    <property type="nucleotide sequence ID" value="NZ_CP060714.1"/>
</dbReference>
<evidence type="ECO:0000256" key="1">
    <source>
        <dbReference type="ARBA" id="ARBA00000971"/>
    </source>
</evidence>
<evidence type="ECO:0000256" key="5">
    <source>
        <dbReference type="ARBA" id="ARBA00023235"/>
    </source>
</evidence>
<sequence length="293" mass="31595">MNLSRHWAAAAVGLCFSAGVWAAAPVVVLEVGSVKITDQDILASIPVGAPESQRKQMLQSEQGIAQTAKNLAARRLLALEAQKNGLAAQPIVKARQKLADEKTLSDARITQFEEANKPDAKAIDDYARSEYKANPKAFTLPEETRVRHILIEGDTPEAKAKAEKLLAQIKSGSDFAKLAQDNSQDAGSAPSGGDLGFGPASRYVPEFSKAMDALKTNGQVSDLVKTQFGWHIIKLEDRKPSRVLPYEEVGERLREAASKRLVTDKRLAMTNGLIKDAKINEEAIKALGAAAAK</sequence>
<dbReference type="EC" id="5.2.1.8" evidence="3"/>
<dbReference type="SUPFAM" id="SSF54534">
    <property type="entry name" value="FKBP-like"/>
    <property type="match status" value="1"/>
</dbReference>
<dbReference type="PANTHER" id="PTHR47245">
    <property type="entry name" value="PEPTIDYLPROLYL ISOMERASE"/>
    <property type="match status" value="1"/>
</dbReference>
<dbReference type="KEGG" id="drg:H9K76_02860"/>
<keyword evidence="4 6" id="KW-0697">Rotamase</keyword>
<dbReference type="InterPro" id="IPR000297">
    <property type="entry name" value="PPIase_PpiC"/>
</dbReference>
<dbReference type="Gene3D" id="3.10.50.40">
    <property type="match status" value="1"/>
</dbReference>
<dbReference type="PROSITE" id="PS50198">
    <property type="entry name" value="PPIC_PPIASE_2"/>
    <property type="match status" value="1"/>
</dbReference>
<name>A0A7G9RQG6_9BURK</name>
<evidence type="ECO:0000259" key="8">
    <source>
        <dbReference type="PROSITE" id="PS50198"/>
    </source>
</evidence>
<dbReference type="PROSITE" id="PS01096">
    <property type="entry name" value="PPIC_PPIASE_1"/>
    <property type="match status" value="1"/>
</dbReference>
<dbReference type="Proteomes" id="UP000515811">
    <property type="component" value="Chromosome"/>
</dbReference>
<reference evidence="9 10" key="1">
    <citation type="submission" date="2020-08" db="EMBL/GenBank/DDBJ databases">
        <title>Genome sequence of Diaphorobacter ruginosibacter DSM 27467T.</title>
        <authorList>
            <person name="Hyun D.-W."/>
            <person name="Bae J.-W."/>
        </authorList>
    </citation>
    <scope>NUCLEOTIDE SEQUENCE [LARGE SCALE GENOMIC DNA]</scope>
    <source>
        <strain evidence="9 10">DSM 27467</strain>
    </source>
</reference>
<evidence type="ECO:0000256" key="7">
    <source>
        <dbReference type="SAM" id="SignalP"/>
    </source>
</evidence>
<feature type="domain" description="PpiC" evidence="8">
    <location>
        <begin position="141"/>
        <end position="237"/>
    </location>
</feature>
<evidence type="ECO:0000256" key="6">
    <source>
        <dbReference type="PROSITE-ProRule" id="PRU00278"/>
    </source>
</evidence>
<evidence type="ECO:0000256" key="4">
    <source>
        <dbReference type="ARBA" id="ARBA00023110"/>
    </source>
</evidence>
<feature type="signal peptide" evidence="7">
    <location>
        <begin position="1"/>
        <end position="22"/>
    </location>
</feature>
<evidence type="ECO:0000256" key="3">
    <source>
        <dbReference type="ARBA" id="ARBA00013194"/>
    </source>
</evidence>
<comment type="similarity">
    <text evidence="2">Belongs to the PpiC/parvulin rotamase family.</text>
</comment>
<gene>
    <name evidence="9" type="ORF">H9K76_02860</name>
</gene>
<dbReference type="InterPro" id="IPR023058">
    <property type="entry name" value="PPIase_PpiC_CS"/>
</dbReference>
<dbReference type="GO" id="GO:0003755">
    <property type="term" value="F:peptidyl-prolyl cis-trans isomerase activity"/>
    <property type="evidence" value="ECO:0007669"/>
    <property type="project" value="UniProtKB-KW"/>
</dbReference>
<accession>A0A7G9RQG6</accession>
<dbReference type="AlphaFoldDB" id="A0A7G9RQG6"/>
<evidence type="ECO:0000313" key="9">
    <source>
        <dbReference type="EMBL" id="QNN57841.1"/>
    </source>
</evidence>
<dbReference type="EMBL" id="CP060714">
    <property type="protein sequence ID" value="QNN57841.1"/>
    <property type="molecule type" value="Genomic_DNA"/>
</dbReference>
<dbReference type="InterPro" id="IPR050245">
    <property type="entry name" value="PrsA_foldase"/>
</dbReference>
<keyword evidence="10" id="KW-1185">Reference proteome</keyword>
<dbReference type="InterPro" id="IPR046357">
    <property type="entry name" value="PPIase_dom_sf"/>
</dbReference>